<feature type="region of interest" description="Disordered" evidence="1">
    <location>
        <begin position="62"/>
        <end position="133"/>
    </location>
</feature>
<dbReference type="EMBL" id="JANPWB010000007">
    <property type="protein sequence ID" value="KAJ1173673.1"/>
    <property type="molecule type" value="Genomic_DNA"/>
</dbReference>
<name>A0AAV7TAU2_PLEWA</name>
<keyword evidence="3" id="KW-1185">Reference proteome</keyword>
<evidence type="ECO:0008006" key="4">
    <source>
        <dbReference type="Google" id="ProtNLM"/>
    </source>
</evidence>
<dbReference type="Proteomes" id="UP001066276">
    <property type="component" value="Chromosome 4_1"/>
</dbReference>
<organism evidence="2 3">
    <name type="scientific">Pleurodeles waltl</name>
    <name type="common">Iberian ribbed newt</name>
    <dbReference type="NCBI Taxonomy" id="8319"/>
    <lineage>
        <taxon>Eukaryota</taxon>
        <taxon>Metazoa</taxon>
        <taxon>Chordata</taxon>
        <taxon>Craniata</taxon>
        <taxon>Vertebrata</taxon>
        <taxon>Euteleostomi</taxon>
        <taxon>Amphibia</taxon>
        <taxon>Batrachia</taxon>
        <taxon>Caudata</taxon>
        <taxon>Salamandroidea</taxon>
        <taxon>Salamandridae</taxon>
        <taxon>Pleurodelinae</taxon>
        <taxon>Pleurodeles</taxon>
    </lineage>
</organism>
<accession>A0AAV7TAU2</accession>
<sequence>MKRRARARAPQHLFAARTTSDPVVFRVARVCSRLSFNPAQDASNWRWPRGVHGEEVGLPRCLDDADAGTTLENPDIRVPSGTKREDGQQGAVEEKDAEEPGREENGGNTEDQEKKADDDQRNGNSVVPREAAD</sequence>
<comment type="caution">
    <text evidence="2">The sequence shown here is derived from an EMBL/GenBank/DDBJ whole genome shotgun (WGS) entry which is preliminary data.</text>
</comment>
<feature type="compositionally biased region" description="Basic and acidic residues" evidence="1">
    <location>
        <begin position="82"/>
        <end position="121"/>
    </location>
</feature>
<proteinExistence type="predicted"/>
<evidence type="ECO:0000256" key="1">
    <source>
        <dbReference type="SAM" id="MobiDB-lite"/>
    </source>
</evidence>
<dbReference type="AlphaFoldDB" id="A0AAV7TAU2"/>
<reference evidence="2" key="1">
    <citation type="journal article" date="2022" name="bioRxiv">
        <title>Sequencing and chromosome-scale assembly of the giantPleurodeles waltlgenome.</title>
        <authorList>
            <person name="Brown T."/>
            <person name="Elewa A."/>
            <person name="Iarovenko S."/>
            <person name="Subramanian E."/>
            <person name="Araus A.J."/>
            <person name="Petzold A."/>
            <person name="Susuki M."/>
            <person name="Suzuki K.-i.T."/>
            <person name="Hayashi T."/>
            <person name="Toyoda A."/>
            <person name="Oliveira C."/>
            <person name="Osipova E."/>
            <person name="Leigh N.D."/>
            <person name="Simon A."/>
            <person name="Yun M.H."/>
        </authorList>
    </citation>
    <scope>NUCLEOTIDE SEQUENCE</scope>
    <source>
        <strain evidence="2">20211129_DDA</strain>
        <tissue evidence="2">Liver</tissue>
    </source>
</reference>
<gene>
    <name evidence="2" type="ORF">NDU88_005499</name>
</gene>
<evidence type="ECO:0000313" key="2">
    <source>
        <dbReference type="EMBL" id="KAJ1173673.1"/>
    </source>
</evidence>
<evidence type="ECO:0000313" key="3">
    <source>
        <dbReference type="Proteomes" id="UP001066276"/>
    </source>
</evidence>
<protein>
    <recommendedName>
        <fullName evidence="4">Prothymosin alpha</fullName>
    </recommendedName>
</protein>